<dbReference type="InterPro" id="IPR055087">
    <property type="entry name" value="GldL-like_N"/>
</dbReference>
<accession>A0A1T4JVM2</accession>
<proteinExistence type="predicted"/>
<dbReference type="AlphaFoldDB" id="A0A1T4JVM2"/>
<dbReference type="InterPro" id="IPR019852">
    <property type="entry name" value="Motility-assoc_prot_GldL"/>
</dbReference>
<sequence>MASGISPVTNRIVNVIVCLGAAVVIFGAMAKILHLSWADWALKIGLTTEAMIFIIYAILPPPDMDSHAAPAPAAAGGNQALNVMQDMLAKADITPVTLSKLSEGFKKLGTTVENMGEISDVVKATGDLSAKTKEATVALSSVAGAVNEATKSMSGLNLASESTKQYHEQVQVLTKNLSSLNTIYELELQESNNHLKALNQFYGKLAQASAAMTTSAEDAMKAKEQIAALANNLSKLNQVYGNMLTAMQGR</sequence>
<dbReference type="Pfam" id="PF22827">
    <property type="entry name" value="GldL_N"/>
    <property type="match status" value="1"/>
</dbReference>
<keyword evidence="4" id="KW-1185">Reference proteome</keyword>
<keyword evidence="1" id="KW-1133">Transmembrane helix</keyword>
<feature type="transmembrane region" description="Helical" evidence="1">
    <location>
        <begin position="12"/>
        <end position="34"/>
    </location>
</feature>
<evidence type="ECO:0000256" key="1">
    <source>
        <dbReference type="SAM" id="Phobius"/>
    </source>
</evidence>
<gene>
    <name evidence="3" type="ORF">SAMN04488132_101236</name>
</gene>
<dbReference type="NCBIfam" id="TIGR03513">
    <property type="entry name" value="GldL_gliding"/>
    <property type="match status" value="1"/>
</dbReference>
<feature type="domain" description="Gliding motility protein GldL-like N-terminal" evidence="2">
    <location>
        <begin position="16"/>
        <end position="64"/>
    </location>
</feature>
<dbReference type="EMBL" id="FUWH01000001">
    <property type="protein sequence ID" value="SJZ34260.1"/>
    <property type="molecule type" value="Genomic_DNA"/>
</dbReference>
<dbReference type="STRING" id="413434.SAMN04488132_101236"/>
<reference evidence="3 4" key="1">
    <citation type="submission" date="2017-02" db="EMBL/GenBank/DDBJ databases">
        <authorList>
            <person name="Peterson S.W."/>
        </authorList>
    </citation>
    <scope>NUCLEOTIDE SEQUENCE [LARGE SCALE GENOMIC DNA]</scope>
    <source>
        <strain evidence="3 4">DSM 22335</strain>
    </source>
</reference>
<dbReference type="Proteomes" id="UP000190888">
    <property type="component" value="Unassembled WGS sequence"/>
</dbReference>
<keyword evidence="1" id="KW-0472">Membrane</keyword>
<name>A0A1T4JVM2_9BACT</name>
<dbReference type="RefSeq" id="WP_078829583.1">
    <property type="nucleotide sequence ID" value="NZ_FUWH01000001.1"/>
</dbReference>
<evidence type="ECO:0000259" key="2">
    <source>
        <dbReference type="Pfam" id="PF22827"/>
    </source>
</evidence>
<feature type="transmembrane region" description="Helical" evidence="1">
    <location>
        <begin position="40"/>
        <end position="59"/>
    </location>
</feature>
<protein>
    <submittedName>
        <fullName evidence="3">Gliding motility-associated protein GldL</fullName>
    </submittedName>
</protein>
<dbReference type="OrthoDB" id="1466660at2"/>
<organism evidence="3 4">
    <name type="scientific">Sediminibacterium ginsengisoli</name>
    <dbReference type="NCBI Taxonomy" id="413434"/>
    <lineage>
        <taxon>Bacteria</taxon>
        <taxon>Pseudomonadati</taxon>
        <taxon>Bacteroidota</taxon>
        <taxon>Chitinophagia</taxon>
        <taxon>Chitinophagales</taxon>
        <taxon>Chitinophagaceae</taxon>
        <taxon>Sediminibacterium</taxon>
    </lineage>
</organism>
<dbReference type="SUPFAM" id="SSF58104">
    <property type="entry name" value="Methyl-accepting chemotaxis protein (MCP) signaling domain"/>
    <property type="match status" value="1"/>
</dbReference>
<keyword evidence="1" id="KW-0812">Transmembrane</keyword>
<evidence type="ECO:0000313" key="4">
    <source>
        <dbReference type="Proteomes" id="UP000190888"/>
    </source>
</evidence>
<evidence type="ECO:0000313" key="3">
    <source>
        <dbReference type="EMBL" id="SJZ34260.1"/>
    </source>
</evidence>